<proteinExistence type="predicted"/>
<dbReference type="PANTHER" id="PTHR43546:SF9">
    <property type="entry name" value="L-ASCORBATE-6-PHOSPHATE LACTONASE ULAG-RELATED"/>
    <property type="match status" value="1"/>
</dbReference>
<dbReference type="Proteomes" id="UP000198860">
    <property type="component" value="Unassembled WGS sequence"/>
</dbReference>
<gene>
    <name evidence="3" type="ORF">SAMN05421677_102328</name>
</gene>
<dbReference type="SUPFAM" id="SSF56281">
    <property type="entry name" value="Metallo-hydrolase/oxidoreductase"/>
    <property type="match status" value="1"/>
</dbReference>
<evidence type="ECO:0000259" key="2">
    <source>
        <dbReference type="Pfam" id="PF12706"/>
    </source>
</evidence>
<protein>
    <submittedName>
        <fullName evidence="3">Beta-lactamase superfamily domain-containing protein</fullName>
    </submittedName>
</protein>
<evidence type="ECO:0000313" key="3">
    <source>
        <dbReference type="EMBL" id="SDO06398.1"/>
    </source>
</evidence>
<dbReference type="AlphaFoldDB" id="A0A1H0GHR5"/>
<dbReference type="STRING" id="240303.SAMN05421677_102328"/>
<dbReference type="InterPro" id="IPR050114">
    <property type="entry name" value="UPF0173_UPF0282_UlaG_hydrolase"/>
</dbReference>
<dbReference type="Gene3D" id="3.60.15.10">
    <property type="entry name" value="Ribonuclease Z/Hydroxyacylglutathione hydrolase-like"/>
    <property type="match status" value="1"/>
</dbReference>
<keyword evidence="1" id="KW-0378">Hydrolase</keyword>
<sequence length="120" mass="13595">MEITHIRNATLIVKYADKKFLIDPMLADKGAYPPFPDSVRQDQNNPLVHLPTSLDQVMKDVDAVIVTHLHLDHFDEAAKKVLPKDMKMFVQNAEDAAEVNNSVFKMLKCLQKTQAFMASN</sequence>
<dbReference type="PANTHER" id="PTHR43546">
    <property type="entry name" value="UPF0173 METAL-DEPENDENT HYDROLASE MJ1163-RELATED"/>
    <property type="match status" value="1"/>
</dbReference>
<feature type="domain" description="Metallo-beta-lactamase" evidence="2">
    <location>
        <begin position="20"/>
        <end position="75"/>
    </location>
</feature>
<dbReference type="InterPro" id="IPR036866">
    <property type="entry name" value="RibonucZ/Hydroxyglut_hydro"/>
</dbReference>
<evidence type="ECO:0000256" key="1">
    <source>
        <dbReference type="ARBA" id="ARBA00022801"/>
    </source>
</evidence>
<dbReference type="GO" id="GO:0016787">
    <property type="term" value="F:hydrolase activity"/>
    <property type="evidence" value="ECO:0007669"/>
    <property type="project" value="UniProtKB-KW"/>
</dbReference>
<dbReference type="Pfam" id="PF12706">
    <property type="entry name" value="Lactamase_B_2"/>
    <property type="match status" value="1"/>
</dbReference>
<accession>A0A1H0GHR5</accession>
<organism evidence="3 4">
    <name type="scientific">Halobacillus aidingensis</name>
    <dbReference type="NCBI Taxonomy" id="240303"/>
    <lineage>
        <taxon>Bacteria</taxon>
        <taxon>Bacillati</taxon>
        <taxon>Bacillota</taxon>
        <taxon>Bacilli</taxon>
        <taxon>Bacillales</taxon>
        <taxon>Bacillaceae</taxon>
        <taxon>Halobacillus</taxon>
    </lineage>
</organism>
<name>A0A1H0GHR5_HALAD</name>
<reference evidence="4" key="1">
    <citation type="submission" date="2016-10" db="EMBL/GenBank/DDBJ databases">
        <authorList>
            <person name="Varghese N."/>
            <person name="Submissions S."/>
        </authorList>
    </citation>
    <scope>NUCLEOTIDE SEQUENCE [LARGE SCALE GENOMIC DNA]</scope>
    <source>
        <strain evidence="4">CGMCC 1.3703</strain>
    </source>
</reference>
<keyword evidence="4" id="KW-1185">Reference proteome</keyword>
<dbReference type="EMBL" id="FNIZ01000002">
    <property type="protein sequence ID" value="SDO06398.1"/>
    <property type="molecule type" value="Genomic_DNA"/>
</dbReference>
<evidence type="ECO:0000313" key="4">
    <source>
        <dbReference type="Proteomes" id="UP000198860"/>
    </source>
</evidence>
<dbReference type="InterPro" id="IPR001279">
    <property type="entry name" value="Metallo-B-lactamas"/>
</dbReference>